<evidence type="ECO:0000256" key="2">
    <source>
        <dbReference type="ARBA" id="ARBA00004496"/>
    </source>
</evidence>
<dbReference type="STRING" id="312017.Q230Z7"/>
<dbReference type="KEGG" id="tet:TTHERM_00433610"/>
<comment type="subcellular location">
    <subcellularLocation>
        <location evidence="2">Cytoplasm</location>
    </subcellularLocation>
    <subcellularLocation>
        <location evidence="1">Nucleus</location>
    </subcellularLocation>
</comment>
<dbReference type="InterPro" id="IPR036388">
    <property type="entry name" value="WH-like_DNA-bd_sf"/>
</dbReference>
<sequence>MVQLSDILSCPDNTDALANQIISGQEYDVLQKAIQNLSIDDQKLVFTQKFLKSLISMYSKIDIKNMQTIGEFIVKTLKDKMFFEYEVYQTRVELSKVYEGMNQPYLAGQILAQVNYDSPKLQLSVKEKVDKYLSIITFFFEMEEQTAAETWISKAGNINYDLIDDKYYKFRYENLFAVNLDFQRKFLPAAQKYYYLSNYPDIDFEEANLLLNAASQCAILGNAGPLRTRILATLYKDERIQSIPNFEMLELTYMQRIVSKEQKDKFAGSLKKHQLQILRENFTVLDEAILQHNITAVSQVYESITMKSLSRLVYIGRDIVEVCIQTMIEEKRINAKIDQLIDTVSFQRDEDIPVDFNDRISQFCGRLNEFYEKITAK</sequence>
<evidence type="ECO:0000259" key="8">
    <source>
        <dbReference type="PROSITE" id="PS50250"/>
    </source>
</evidence>
<organism evidence="9 10">
    <name type="scientific">Tetrahymena thermophila (strain SB210)</name>
    <dbReference type="NCBI Taxonomy" id="312017"/>
    <lineage>
        <taxon>Eukaryota</taxon>
        <taxon>Sar</taxon>
        <taxon>Alveolata</taxon>
        <taxon>Ciliophora</taxon>
        <taxon>Intramacronucleata</taxon>
        <taxon>Oligohymenophorea</taxon>
        <taxon>Hymenostomatida</taxon>
        <taxon>Tetrahymenina</taxon>
        <taxon>Tetrahymenidae</taxon>
        <taxon>Tetrahymena</taxon>
    </lineage>
</organism>
<dbReference type="PANTHER" id="PTHR10855:SF2">
    <property type="entry name" value="COP9 SIGNALOSOME COMPLEX SUBUNIT 4"/>
    <property type="match status" value="1"/>
</dbReference>
<name>Q230Z7_TETTS</name>
<keyword evidence="10" id="KW-1185">Reference proteome</keyword>
<dbReference type="eggNOG" id="KOG1497">
    <property type="taxonomic scope" value="Eukaryota"/>
</dbReference>
<dbReference type="InParanoid" id="Q230Z7"/>
<dbReference type="InterPro" id="IPR040134">
    <property type="entry name" value="PSMD12/CSN4"/>
</dbReference>
<evidence type="ECO:0000256" key="6">
    <source>
        <dbReference type="ARBA" id="ARBA00022790"/>
    </source>
</evidence>
<proteinExistence type="inferred from homology"/>
<comment type="similarity">
    <text evidence="3">Belongs to the CSN4 family.</text>
</comment>
<dbReference type="GO" id="GO:0005829">
    <property type="term" value="C:cytosol"/>
    <property type="evidence" value="ECO:0007669"/>
    <property type="project" value="TreeGrafter"/>
</dbReference>
<keyword evidence="7" id="KW-0539">Nucleus</keyword>
<dbReference type="PROSITE" id="PS50250">
    <property type="entry name" value="PCI"/>
    <property type="match status" value="1"/>
</dbReference>
<dbReference type="InterPro" id="IPR000717">
    <property type="entry name" value="PCI_dom"/>
</dbReference>
<dbReference type="EMBL" id="GG662532">
    <property type="protein sequence ID" value="EAR91142.2"/>
    <property type="molecule type" value="Genomic_DNA"/>
</dbReference>
<dbReference type="InterPro" id="IPR054559">
    <property type="entry name" value="PSMD12-CSN4-like_N"/>
</dbReference>
<evidence type="ECO:0000313" key="10">
    <source>
        <dbReference type="Proteomes" id="UP000009168"/>
    </source>
</evidence>
<dbReference type="Pfam" id="PF22241">
    <property type="entry name" value="PSMD12-CSN4_N"/>
    <property type="match status" value="1"/>
</dbReference>
<dbReference type="InterPro" id="IPR036390">
    <property type="entry name" value="WH_DNA-bd_sf"/>
</dbReference>
<evidence type="ECO:0000313" key="9">
    <source>
        <dbReference type="EMBL" id="EAR91142.2"/>
    </source>
</evidence>
<evidence type="ECO:0000256" key="4">
    <source>
        <dbReference type="ARBA" id="ARBA00014881"/>
    </source>
</evidence>
<evidence type="ECO:0000256" key="5">
    <source>
        <dbReference type="ARBA" id="ARBA00022490"/>
    </source>
</evidence>
<dbReference type="PANTHER" id="PTHR10855">
    <property type="entry name" value="26S PROTEASOME NON-ATPASE REGULATORY SUBUNIT 12/COP9 SIGNALOSOME COMPLEX SUBUNIT 4"/>
    <property type="match status" value="1"/>
</dbReference>
<feature type="domain" description="PCI" evidence="8">
    <location>
        <begin position="182"/>
        <end position="351"/>
    </location>
</feature>
<evidence type="ECO:0000256" key="3">
    <source>
        <dbReference type="ARBA" id="ARBA00010417"/>
    </source>
</evidence>
<gene>
    <name evidence="9" type="ORF">TTHERM_00433610</name>
</gene>
<evidence type="ECO:0000256" key="1">
    <source>
        <dbReference type="ARBA" id="ARBA00004123"/>
    </source>
</evidence>
<dbReference type="Gene3D" id="1.10.10.10">
    <property type="entry name" value="Winged helix-like DNA-binding domain superfamily/Winged helix DNA-binding domain"/>
    <property type="match status" value="1"/>
</dbReference>
<dbReference type="AlphaFoldDB" id="Q230Z7"/>
<keyword evidence="5" id="KW-0963">Cytoplasm</keyword>
<dbReference type="SMART" id="SM00088">
    <property type="entry name" value="PINT"/>
    <property type="match status" value="1"/>
</dbReference>
<dbReference type="Pfam" id="PF01399">
    <property type="entry name" value="PCI"/>
    <property type="match status" value="1"/>
</dbReference>
<keyword evidence="6" id="KW-0736">Signalosome</keyword>
<dbReference type="GO" id="GO:0008180">
    <property type="term" value="C:COP9 signalosome"/>
    <property type="evidence" value="ECO:0007669"/>
    <property type="project" value="UniProtKB-KW"/>
</dbReference>
<accession>Q230Z7</accession>
<dbReference type="OrthoDB" id="310863at2759"/>
<dbReference type="Proteomes" id="UP000009168">
    <property type="component" value="Unassembled WGS sequence"/>
</dbReference>
<dbReference type="HOGENOM" id="CLU_028132_1_0_1"/>
<dbReference type="SUPFAM" id="SSF46785">
    <property type="entry name" value="Winged helix' DNA-binding domain"/>
    <property type="match status" value="1"/>
</dbReference>
<dbReference type="GeneID" id="7841507"/>
<evidence type="ECO:0000256" key="7">
    <source>
        <dbReference type="ARBA" id="ARBA00023242"/>
    </source>
</evidence>
<dbReference type="RefSeq" id="XP_001011387.2">
    <property type="nucleotide sequence ID" value="XM_001011387.3"/>
</dbReference>
<reference evidence="10" key="1">
    <citation type="journal article" date="2006" name="PLoS Biol.">
        <title>Macronuclear genome sequence of the ciliate Tetrahymena thermophila, a model eukaryote.</title>
        <authorList>
            <person name="Eisen J.A."/>
            <person name="Coyne R.S."/>
            <person name="Wu M."/>
            <person name="Wu D."/>
            <person name="Thiagarajan M."/>
            <person name="Wortman J.R."/>
            <person name="Badger J.H."/>
            <person name="Ren Q."/>
            <person name="Amedeo P."/>
            <person name="Jones K.M."/>
            <person name="Tallon L.J."/>
            <person name="Delcher A.L."/>
            <person name="Salzberg S.L."/>
            <person name="Silva J.C."/>
            <person name="Haas B.J."/>
            <person name="Majoros W.H."/>
            <person name="Farzad M."/>
            <person name="Carlton J.M."/>
            <person name="Smith R.K. Jr."/>
            <person name="Garg J."/>
            <person name="Pearlman R.E."/>
            <person name="Karrer K.M."/>
            <person name="Sun L."/>
            <person name="Manning G."/>
            <person name="Elde N.C."/>
            <person name="Turkewitz A.P."/>
            <person name="Asai D.J."/>
            <person name="Wilkes D.E."/>
            <person name="Wang Y."/>
            <person name="Cai H."/>
            <person name="Collins K."/>
            <person name="Stewart B.A."/>
            <person name="Lee S.R."/>
            <person name="Wilamowska K."/>
            <person name="Weinberg Z."/>
            <person name="Ruzzo W.L."/>
            <person name="Wloga D."/>
            <person name="Gaertig J."/>
            <person name="Frankel J."/>
            <person name="Tsao C.-C."/>
            <person name="Gorovsky M.A."/>
            <person name="Keeling P.J."/>
            <person name="Waller R.F."/>
            <person name="Patron N.J."/>
            <person name="Cherry J.M."/>
            <person name="Stover N.A."/>
            <person name="Krieger C.J."/>
            <person name="del Toro C."/>
            <person name="Ryder H.F."/>
            <person name="Williamson S.C."/>
            <person name="Barbeau R.A."/>
            <person name="Hamilton E.P."/>
            <person name="Orias E."/>
        </authorList>
    </citation>
    <scope>NUCLEOTIDE SEQUENCE [LARGE SCALE GENOMIC DNA]</scope>
    <source>
        <strain evidence="10">SB210</strain>
    </source>
</reference>
<protein>
    <recommendedName>
        <fullName evidence="4">COP9 signalosome complex subunit 4</fullName>
    </recommendedName>
</protein>
<dbReference type="OMA" id="KNIMHTV"/>